<sequence>MTRVSLMDLIGHKFQYEDNKTHETPRKRRHKKRKREKSTCDPIVAPLFSTAPVVTPSNLNSDMFATTTRTLMATSSDRTGSSQLTTSVMITAPLTVPPITTPACDQNEMQEDTPPGQLIPQPITPIVATPAPPLDLETVEEAKTRKRRQPSGTDEDLAMIHPALHHGDDLPFDLLASINEIIPKAAVQPTPNPPSQPSEPFAFTISGACVN</sequence>
<evidence type="ECO:0000313" key="2">
    <source>
        <dbReference type="EMBL" id="KAA1134246.1"/>
    </source>
</evidence>
<name>A0A5B0S7Y3_PUCGR</name>
<organism evidence="2 3">
    <name type="scientific">Puccinia graminis f. sp. tritici</name>
    <dbReference type="NCBI Taxonomy" id="56615"/>
    <lineage>
        <taxon>Eukaryota</taxon>
        <taxon>Fungi</taxon>
        <taxon>Dikarya</taxon>
        <taxon>Basidiomycota</taxon>
        <taxon>Pucciniomycotina</taxon>
        <taxon>Pucciniomycetes</taxon>
        <taxon>Pucciniales</taxon>
        <taxon>Pucciniaceae</taxon>
        <taxon>Puccinia</taxon>
    </lineage>
</organism>
<feature type="region of interest" description="Disordered" evidence="1">
    <location>
        <begin position="17"/>
        <end position="38"/>
    </location>
</feature>
<dbReference type="Proteomes" id="UP000325313">
    <property type="component" value="Unassembled WGS sequence"/>
</dbReference>
<dbReference type="AlphaFoldDB" id="A0A5B0S7Y3"/>
<proteinExistence type="predicted"/>
<dbReference type="EMBL" id="VDEP01000069">
    <property type="protein sequence ID" value="KAA1134246.1"/>
    <property type="molecule type" value="Genomic_DNA"/>
</dbReference>
<comment type="caution">
    <text evidence="2">The sequence shown here is derived from an EMBL/GenBank/DDBJ whole genome shotgun (WGS) entry which is preliminary data.</text>
</comment>
<evidence type="ECO:0000256" key="1">
    <source>
        <dbReference type="SAM" id="MobiDB-lite"/>
    </source>
</evidence>
<gene>
    <name evidence="2" type="ORF">PGTUg99_033721</name>
</gene>
<evidence type="ECO:0000313" key="3">
    <source>
        <dbReference type="Proteomes" id="UP000325313"/>
    </source>
</evidence>
<protein>
    <submittedName>
        <fullName evidence="2">Uncharacterized protein</fullName>
    </submittedName>
</protein>
<reference evidence="2 3" key="1">
    <citation type="submission" date="2019-05" db="EMBL/GenBank/DDBJ databases">
        <title>Emergence of the Ug99 lineage of the wheat stem rust pathogen through somatic hybridization.</title>
        <authorList>
            <person name="Li F."/>
            <person name="Upadhyaya N.M."/>
            <person name="Sperschneider J."/>
            <person name="Matny O."/>
            <person name="Nguyen-Phuc H."/>
            <person name="Mago R."/>
            <person name="Raley C."/>
            <person name="Miller M.E."/>
            <person name="Silverstein K.A.T."/>
            <person name="Henningsen E."/>
            <person name="Hirsch C.D."/>
            <person name="Visser B."/>
            <person name="Pretorius Z.A."/>
            <person name="Steffenson B.J."/>
            <person name="Schwessinger B."/>
            <person name="Dodds P.N."/>
            <person name="Figueroa M."/>
        </authorList>
    </citation>
    <scope>NUCLEOTIDE SEQUENCE [LARGE SCALE GENOMIC DNA]</scope>
    <source>
        <strain evidence="2 3">Ug99</strain>
    </source>
</reference>
<accession>A0A5B0S7Y3</accession>
<feature type="compositionally biased region" description="Basic residues" evidence="1">
    <location>
        <begin position="25"/>
        <end position="36"/>
    </location>
</feature>